<dbReference type="AlphaFoldDB" id="A0ABD3N9C6"/>
<sequence>MYPWIATLGLAAISVGYFYVNNKNDNYEYWRAMQSGEALRIDDDDDDDYDDEEEEEDDDGEE</sequence>
<evidence type="ECO:0000313" key="2">
    <source>
        <dbReference type="EMBL" id="KAL3770886.1"/>
    </source>
</evidence>
<reference evidence="2 3" key="1">
    <citation type="submission" date="2024-10" db="EMBL/GenBank/DDBJ databases">
        <title>Updated reference genomes for cyclostephanoid diatoms.</title>
        <authorList>
            <person name="Roberts W.R."/>
            <person name="Alverson A.J."/>
        </authorList>
    </citation>
    <scope>NUCLEOTIDE SEQUENCE [LARGE SCALE GENOMIC DNA]</scope>
    <source>
        <strain evidence="2 3">AJA276-08</strain>
    </source>
</reference>
<accession>A0ABD3N9C6</accession>
<dbReference type="Proteomes" id="UP001530315">
    <property type="component" value="Unassembled WGS sequence"/>
</dbReference>
<gene>
    <name evidence="2" type="ORF">ACHAW5_003974</name>
</gene>
<organism evidence="2 3">
    <name type="scientific">Stephanodiscus triporus</name>
    <dbReference type="NCBI Taxonomy" id="2934178"/>
    <lineage>
        <taxon>Eukaryota</taxon>
        <taxon>Sar</taxon>
        <taxon>Stramenopiles</taxon>
        <taxon>Ochrophyta</taxon>
        <taxon>Bacillariophyta</taxon>
        <taxon>Coscinodiscophyceae</taxon>
        <taxon>Thalassiosirophycidae</taxon>
        <taxon>Stephanodiscales</taxon>
        <taxon>Stephanodiscaceae</taxon>
        <taxon>Stephanodiscus</taxon>
    </lineage>
</organism>
<keyword evidence="3" id="KW-1185">Reference proteome</keyword>
<feature type="compositionally biased region" description="Acidic residues" evidence="1">
    <location>
        <begin position="42"/>
        <end position="62"/>
    </location>
</feature>
<comment type="caution">
    <text evidence="2">The sequence shown here is derived from an EMBL/GenBank/DDBJ whole genome shotgun (WGS) entry which is preliminary data.</text>
</comment>
<proteinExistence type="predicted"/>
<evidence type="ECO:0000313" key="3">
    <source>
        <dbReference type="Proteomes" id="UP001530315"/>
    </source>
</evidence>
<name>A0ABD3N9C6_9STRA</name>
<feature type="region of interest" description="Disordered" evidence="1">
    <location>
        <begin position="38"/>
        <end position="62"/>
    </location>
</feature>
<evidence type="ECO:0000256" key="1">
    <source>
        <dbReference type="SAM" id="MobiDB-lite"/>
    </source>
</evidence>
<protein>
    <submittedName>
        <fullName evidence="2">Uncharacterized protein</fullName>
    </submittedName>
</protein>
<dbReference type="EMBL" id="JALLAZ020001618">
    <property type="protein sequence ID" value="KAL3770886.1"/>
    <property type="molecule type" value="Genomic_DNA"/>
</dbReference>